<evidence type="ECO:0000313" key="1">
    <source>
        <dbReference type="EMBL" id="GGM86147.1"/>
    </source>
</evidence>
<dbReference type="EMBL" id="BMNZ01000002">
    <property type="protein sequence ID" value="GGM86147.1"/>
    <property type="molecule type" value="Genomic_DNA"/>
</dbReference>
<dbReference type="Proteomes" id="UP000623461">
    <property type="component" value="Unassembled WGS sequence"/>
</dbReference>
<accession>A0ABQ2HQB6</accession>
<name>A0ABQ2HQB6_9MICO</name>
<protein>
    <submittedName>
        <fullName evidence="1">Uncharacterized protein</fullName>
    </submittedName>
</protein>
<gene>
    <name evidence="1" type="ORF">GCM10009721_08640</name>
</gene>
<dbReference type="RefSeq" id="WP_268240964.1">
    <property type="nucleotide sequence ID" value="NZ_BMNZ01000002.1"/>
</dbReference>
<reference evidence="2" key="1">
    <citation type="journal article" date="2019" name="Int. J. Syst. Evol. Microbiol.">
        <title>The Global Catalogue of Microorganisms (GCM) 10K type strain sequencing project: providing services to taxonomists for standard genome sequencing and annotation.</title>
        <authorList>
            <consortium name="The Broad Institute Genomics Platform"/>
            <consortium name="The Broad Institute Genome Sequencing Center for Infectious Disease"/>
            <person name="Wu L."/>
            <person name="Ma J."/>
        </authorList>
    </citation>
    <scope>NUCLEOTIDE SEQUENCE [LARGE SCALE GENOMIC DNA]</scope>
    <source>
        <strain evidence="2">JCM 1365</strain>
    </source>
</reference>
<keyword evidence="2" id="KW-1185">Reference proteome</keyword>
<evidence type="ECO:0000313" key="2">
    <source>
        <dbReference type="Proteomes" id="UP000623461"/>
    </source>
</evidence>
<comment type="caution">
    <text evidence="1">The sequence shown here is derived from an EMBL/GenBank/DDBJ whole genome shotgun (WGS) entry which is preliminary data.</text>
</comment>
<proteinExistence type="predicted"/>
<sequence length="43" mass="4468">MRKIVLTVAVVVGISLPSAAERAEGSEGIATARAAVPCIDCWR</sequence>
<organism evidence="1 2">
    <name type="scientific">Terrabacter tumescens</name>
    <dbReference type="NCBI Taxonomy" id="60443"/>
    <lineage>
        <taxon>Bacteria</taxon>
        <taxon>Bacillati</taxon>
        <taxon>Actinomycetota</taxon>
        <taxon>Actinomycetes</taxon>
        <taxon>Micrococcales</taxon>
        <taxon>Intrasporangiaceae</taxon>
        <taxon>Terrabacter</taxon>
    </lineage>
</organism>